<reference evidence="4 5" key="1">
    <citation type="submission" date="2015-09" db="EMBL/GenBank/DDBJ databases">
        <authorList>
            <person name="Jackson K.R."/>
            <person name="Lunt B.L."/>
            <person name="Fisher J.N.B."/>
            <person name="Gardner A.V."/>
            <person name="Bailey M.E."/>
            <person name="Deus L.M."/>
            <person name="Earl A.S."/>
            <person name="Gibby P.D."/>
            <person name="Hartmann K.A."/>
            <person name="Liu J.E."/>
            <person name="Manci A.M."/>
            <person name="Nielsen D.A."/>
            <person name="Solomon M.B."/>
            <person name="Breakwell D.P."/>
            <person name="Burnett S.H."/>
            <person name="Grose J.H."/>
        </authorList>
    </citation>
    <scope>NUCLEOTIDE SEQUENCE [LARGE SCALE GENOMIC DNA]</scope>
    <source>
        <strain evidence="4 5">CECT 7799</strain>
    </source>
</reference>
<evidence type="ECO:0000313" key="5">
    <source>
        <dbReference type="Proteomes" id="UP000049455"/>
    </source>
</evidence>
<dbReference type="Pfam" id="PF00005">
    <property type="entry name" value="ABC_tran"/>
    <property type="match status" value="2"/>
</dbReference>
<dbReference type="CDD" id="cd03216">
    <property type="entry name" value="ABC_Carb_Monos_I"/>
    <property type="match status" value="1"/>
</dbReference>
<sequence>MFRSRCAGARLWRFFGENGAGKTTLMNVLFGHYAADSGWIEMFGAPLPSGNPGAALARGVGMVHQHFTLAASLSVLDNIVLGTRSIWSPLSGRRAARRKVTALMADCGLRVDPEARIGNLTVGERQRVEILKALYRDARILILDEPTAVLTPQEAGVLFATLRRAVQRGLSVIFISHKLHEVTAICDRVVVLRHGRVAGEAEVAALDRHEIARMMVGAEIPAPVARPARPGRAAITLQGVSTADRGAVPGLRGVDLDLCAGQNTGLAGVTGNGQAALAGLLSGLNRPVEGRMTIHGEAPGDWTPRAAVAAGIARIPEDRHATGTVGDLDLTENAILERYTDAPISRMGWLDRKAARDWTRTIIETYDVRCPGPETPARLLSGGNMQKLILGCVLMTDPGVVLANQPVRARYRRADLCASPVAGRAGPGGRRCC</sequence>
<dbReference type="STRING" id="313367.JSE7799_01679"/>
<dbReference type="EC" id="3.6.3.17" evidence="4"/>
<organism evidence="4 5">
    <name type="scientific">Jannaschia seosinensis</name>
    <dbReference type="NCBI Taxonomy" id="313367"/>
    <lineage>
        <taxon>Bacteria</taxon>
        <taxon>Pseudomonadati</taxon>
        <taxon>Pseudomonadota</taxon>
        <taxon>Alphaproteobacteria</taxon>
        <taxon>Rhodobacterales</taxon>
        <taxon>Roseobacteraceae</taxon>
        <taxon>Jannaschia</taxon>
    </lineage>
</organism>
<keyword evidence="5" id="KW-1185">Reference proteome</keyword>
<dbReference type="EMBL" id="CYPR01000102">
    <property type="protein sequence ID" value="CUH38960.1"/>
    <property type="molecule type" value="Genomic_DNA"/>
</dbReference>
<dbReference type="GO" id="GO:0016887">
    <property type="term" value="F:ATP hydrolysis activity"/>
    <property type="evidence" value="ECO:0007669"/>
    <property type="project" value="InterPro"/>
</dbReference>
<dbReference type="PANTHER" id="PTHR43790:SF4">
    <property type="entry name" value="GUANOSINE IMPORT ATP-BINDING PROTEIN NUPO"/>
    <property type="match status" value="1"/>
</dbReference>
<proteinExistence type="predicted"/>
<dbReference type="SUPFAM" id="SSF52540">
    <property type="entry name" value="P-loop containing nucleoside triphosphate hydrolases"/>
    <property type="match status" value="2"/>
</dbReference>
<evidence type="ECO:0000259" key="3">
    <source>
        <dbReference type="PROSITE" id="PS50893"/>
    </source>
</evidence>
<evidence type="ECO:0000256" key="2">
    <source>
        <dbReference type="ARBA" id="ARBA00022840"/>
    </source>
</evidence>
<dbReference type="PANTHER" id="PTHR43790">
    <property type="entry name" value="CARBOHYDRATE TRANSPORT ATP-BINDING PROTEIN MG119-RELATED"/>
    <property type="match status" value="1"/>
</dbReference>
<dbReference type="Gene3D" id="3.40.50.300">
    <property type="entry name" value="P-loop containing nucleotide triphosphate hydrolases"/>
    <property type="match status" value="2"/>
</dbReference>
<dbReference type="SMART" id="SM00382">
    <property type="entry name" value="AAA"/>
    <property type="match status" value="1"/>
</dbReference>
<dbReference type="GO" id="GO:0005524">
    <property type="term" value="F:ATP binding"/>
    <property type="evidence" value="ECO:0007669"/>
    <property type="project" value="UniProtKB-KW"/>
</dbReference>
<dbReference type="InterPro" id="IPR003439">
    <property type="entry name" value="ABC_transporter-like_ATP-bd"/>
</dbReference>
<name>A0A0M7B8B8_9RHOB</name>
<keyword evidence="2 4" id="KW-0067">ATP-binding</keyword>
<dbReference type="PROSITE" id="PS50893">
    <property type="entry name" value="ABC_TRANSPORTER_2"/>
    <property type="match status" value="1"/>
</dbReference>
<evidence type="ECO:0000313" key="4">
    <source>
        <dbReference type="EMBL" id="CUH38960.1"/>
    </source>
</evidence>
<dbReference type="InterPro" id="IPR003593">
    <property type="entry name" value="AAA+_ATPase"/>
</dbReference>
<keyword evidence="1" id="KW-0547">Nucleotide-binding</keyword>
<dbReference type="Proteomes" id="UP000049455">
    <property type="component" value="Unassembled WGS sequence"/>
</dbReference>
<gene>
    <name evidence="4" type="primary">mglA_3</name>
    <name evidence="4" type="ORF">JSE7799_01679</name>
</gene>
<feature type="domain" description="ABC transporter" evidence="3">
    <location>
        <begin position="2"/>
        <end position="219"/>
    </location>
</feature>
<dbReference type="InterPro" id="IPR050107">
    <property type="entry name" value="ABC_carbohydrate_import_ATPase"/>
</dbReference>
<protein>
    <submittedName>
        <fullName evidence="4">Galactose/methyl galactoside import ATP-binding protein MglA</fullName>
        <ecNumber evidence="4">3.6.3.17</ecNumber>
    </submittedName>
</protein>
<evidence type="ECO:0000256" key="1">
    <source>
        <dbReference type="ARBA" id="ARBA00022741"/>
    </source>
</evidence>
<dbReference type="AlphaFoldDB" id="A0A0M7B8B8"/>
<keyword evidence="4" id="KW-0378">Hydrolase</keyword>
<accession>A0A0M7B8B8</accession>
<dbReference type="InterPro" id="IPR027417">
    <property type="entry name" value="P-loop_NTPase"/>
</dbReference>